<sequence>MKSLQKAKTRIQQLKGLPYLVIEAKAFLEKFSEFLSEDEKTEITQEIQEAQNSKLTSKKPLQERFKSHFYTYEEIKNAPATRWLVQDLIPSSSIGVMIGDSGVGKTTIVLYMCTTILTTKANVYIFMIDGDMNQTKIKESEASHLLERFPERFFYVGKQTGGDFSESVQELLAEIVEEQIKHSDREYFVIQDSLMLTVPKKRGFVDTQKLYFYEKILRSVGGSTLFIHHLNKDGNFADSQQIINYADYSFSITRNDFNSTILLHPQKASRYAIEGKAFLTEDRKIVKEVEYETVNIEPRESKFVSYVLEALEDGEMNQSEIISHLEKMRFFSEYKVGQKKATRWLTTWGDKGKWNYERRPDQKNAIYFWIEQKQPEKVENLQNLKNCKTTLSDSAKGVCDE</sequence>
<gene>
    <name evidence="1" type="ORF">FCU45_02445</name>
</gene>
<accession>A0A4U2ZAB3</accession>
<dbReference type="Gene3D" id="3.40.50.300">
    <property type="entry name" value="P-loop containing nucleotide triphosphate hydrolases"/>
    <property type="match status" value="1"/>
</dbReference>
<comment type="caution">
    <text evidence="1">The sequence shown here is derived from an EMBL/GenBank/DDBJ whole genome shotgun (WGS) entry which is preliminary data.</text>
</comment>
<reference evidence="1 2" key="1">
    <citation type="submission" date="2019-04" db="EMBL/GenBank/DDBJ databases">
        <title>Sulfurimonas crateris sp. nov. a facultative anaerobic sulfur-oxidizing chemolithautotrophic bacterium isolated from a terrestrial mud vulcano.</title>
        <authorList>
            <person name="Ratnikova N.M."/>
            <person name="Slobodkin A.I."/>
            <person name="Merkel A.Y."/>
            <person name="Novikov A."/>
            <person name="Bonch-Osmolovskaya E.A."/>
            <person name="Slobodkina G.B."/>
        </authorList>
    </citation>
    <scope>NUCLEOTIDE SEQUENCE [LARGE SCALE GENOMIC DNA]</scope>
    <source>
        <strain evidence="1 2">SN118</strain>
    </source>
</reference>
<dbReference type="Pfam" id="PF13481">
    <property type="entry name" value="AAA_25"/>
    <property type="match status" value="1"/>
</dbReference>
<dbReference type="SUPFAM" id="SSF52540">
    <property type="entry name" value="P-loop containing nucleoside triphosphate hydrolases"/>
    <property type="match status" value="1"/>
</dbReference>
<dbReference type="Proteomes" id="UP000309561">
    <property type="component" value="Unassembled WGS sequence"/>
</dbReference>
<organism evidence="1 2">
    <name type="scientific">Sulfurimonas crateris</name>
    <dbReference type="NCBI Taxonomy" id="2574727"/>
    <lineage>
        <taxon>Bacteria</taxon>
        <taxon>Pseudomonadati</taxon>
        <taxon>Campylobacterota</taxon>
        <taxon>Epsilonproteobacteria</taxon>
        <taxon>Campylobacterales</taxon>
        <taxon>Sulfurimonadaceae</taxon>
        <taxon>Sulfurimonas</taxon>
    </lineage>
</organism>
<keyword evidence="2" id="KW-1185">Reference proteome</keyword>
<dbReference type="InterPro" id="IPR027417">
    <property type="entry name" value="P-loop_NTPase"/>
</dbReference>
<proteinExistence type="predicted"/>
<name>A0A4U2ZAB3_9BACT</name>
<protein>
    <submittedName>
        <fullName evidence="1">Uncharacterized protein</fullName>
    </submittedName>
</protein>
<dbReference type="OrthoDB" id="5365852at2"/>
<dbReference type="EMBL" id="SZPX01000001">
    <property type="protein sequence ID" value="TKI71259.1"/>
    <property type="molecule type" value="Genomic_DNA"/>
</dbReference>
<dbReference type="RefSeq" id="WP_137011916.1">
    <property type="nucleotide sequence ID" value="NZ_SZPX01000001.1"/>
</dbReference>
<evidence type="ECO:0000313" key="2">
    <source>
        <dbReference type="Proteomes" id="UP000309561"/>
    </source>
</evidence>
<dbReference type="AlphaFoldDB" id="A0A4U2ZAB3"/>
<evidence type="ECO:0000313" key="1">
    <source>
        <dbReference type="EMBL" id="TKI71259.1"/>
    </source>
</evidence>